<evidence type="ECO:0008006" key="3">
    <source>
        <dbReference type="Google" id="ProtNLM"/>
    </source>
</evidence>
<organism evidence="1 2">
    <name type="scientific">Clostridium cellulovorans (strain ATCC 35296 / DSM 3052 / OCM 3 / 743B)</name>
    <dbReference type="NCBI Taxonomy" id="573061"/>
    <lineage>
        <taxon>Bacteria</taxon>
        <taxon>Bacillati</taxon>
        <taxon>Bacillota</taxon>
        <taxon>Clostridia</taxon>
        <taxon>Eubacteriales</taxon>
        <taxon>Clostridiaceae</taxon>
        <taxon>Clostridium</taxon>
    </lineage>
</organism>
<evidence type="ECO:0000313" key="2">
    <source>
        <dbReference type="Proteomes" id="UP000002730"/>
    </source>
</evidence>
<accession>D9SX06</accession>
<keyword evidence="2" id="KW-1185">Reference proteome</keyword>
<sequence length="122" mass="13896">MRDTRFEISDRAYIELQTLLNEHIEYSYVNFRSISSCCKPKVDIMLNDTKSEDDIVITYKDLQITFSPNDFKDIKSITLIYVDNFEIKIDKFDDIKKDCANCSSKGSCGSKTTNGCGGCKSC</sequence>
<reference evidence="1 2" key="1">
    <citation type="submission" date="2010-08" db="EMBL/GenBank/DDBJ databases">
        <title>Complete sequence of Clostridium cellulovorans 743B.</title>
        <authorList>
            <consortium name="US DOE Joint Genome Institute"/>
            <person name="Lucas S."/>
            <person name="Copeland A."/>
            <person name="Lapidus A."/>
            <person name="Cheng J.-F."/>
            <person name="Bruce D."/>
            <person name="Goodwin L."/>
            <person name="Pitluck S."/>
            <person name="Chertkov O."/>
            <person name="Detter J.C."/>
            <person name="Han C."/>
            <person name="Tapia R."/>
            <person name="Land M."/>
            <person name="Hauser L."/>
            <person name="Chang Y.-J."/>
            <person name="Jeffries C."/>
            <person name="Kyrpides N."/>
            <person name="Ivanova N."/>
            <person name="Mikhailova N."/>
            <person name="Hemme C.L."/>
            <person name="Woyke T."/>
        </authorList>
    </citation>
    <scope>NUCLEOTIDE SEQUENCE [LARGE SCALE GENOMIC DNA]</scope>
    <source>
        <strain evidence="2">ATCC 35296 / DSM 3052 / OCM 3 / 743B</strain>
    </source>
</reference>
<dbReference type="HOGENOM" id="CLU_164591_0_0_9"/>
<dbReference type="Proteomes" id="UP000002730">
    <property type="component" value="Chromosome"/>
</dbReference>
<dbReference type="EMBL" id="CP002160">
    <property type="protein sequence ID" value="ADL51367.1"/>
    <property type="molecule type" value="Genomic_DNA"/>
</dbReference>
<name>D9SX06_CLOC7</name>
<dbReference type="AlphaFoldDB" id="D9SX06"/>
<evidence type="ECO:0000313" key="1">
    <source>
        <dbReference type="EMBL" id="ADL51367.1"/>
    </source>
</evidence>
<dbReference type="KEGG" id="ccb:Clocel_1620"/>
<proteinExistence type="predicted"/>
<gene>
    <name evidence="1" type="ordered locus">Clocel_1620</name>
</gene>
<protein>
    <recommendedName>
        <fullName evidence="3">HesB/YadR/YfhF-family protein</fullName>
    </recommendedName>
</protein>
<dbReference type="RefSeq" id="WP_010077425.1">
    <property type="nucleotide sequence ID" value="NC_014393.1"/>
</dbReference>